<evidence type="ECO:0000313" key="1">
    <source>
        <dbReference type="EMBL" id="CAD7282188.1"/>
    </source>
</evidence>
<accession>A0A7R9GH31</accession>
<dbReference type="EMBL" id="CAJPEX010003568">
    <property type="protein sequence ID" value="CAG0922340.1"/>
    <property type="molecule type" value="Genomic_DNA"/>
</dbReference>
<organism evidence="1">
    <name type="scientific">Notodromas monacha</name>
    <dbReference type="NCBI Taxonomy" id="399045"/>
    <lineage>
        <taxon>Eukaryota</taxon>
        <taxon>Metazoa</taxon>
        <taxon>Ecdysozoa</taxon>
        <taxon>Arthropoda</taxon>
        <taxon>Crustacea</taxon>
        <taxon>Oligostraca</taxon>
        <taxon>Ostracoda</taxon>
        <taxon>Podocopa</taxon>
        <taxon>Podocopida</taxon>
        <taxon>Cypridocopina</taxon>
        <taxon>Cypridoidea</taxon>
        <taxon>Cyprididae</taxon>
        <taxon>Notodromas</taxon>
    </lineage>
</organism>
<evidence type="ECO:0000313" key="2">
    <source>
        <dbReference type="Proteomes" id="UP000678499"/>
    </source>
</evidence>
<reference evidence="1" key="1">
    <citation type="submission" date="2020-11" db="EMBL/GenBank/DDBJ databases">
        <authorList>
            <person name="Tran Van P."/>
        </authorList>
    </citation>
    <scope>NUCLEOTIDE SEQUENCE</scope>
</reference>
<protein>
    <submittedName>
        <fullName evidence="1">Uncharacterized protein</fullName>
    </submittedName>
</protein>
<dbReference type="Proteomes" id="UP000678499">
    <property type="component" value="Unassembled WGS sequence"/>
</dbReference>
<gene>
    <name evidence="1" type="ORF">NMOB1V02_LOCUS9817</name>
</gene>
<dbReference type="EMBL" id="OA885605">
    <property type="protein sequence ID" value="CAD7282188.1"/>
    <property type="molecule type" value="Genomic_DNA"/>
</dbReference>
<proteinExistence type="predicted"/>
<sequence length="317" mass="35767">MSSKLEKFYHAFPESGGVLPCGCIGFCSEDDDDGLTRLDLCSRISEADDELVFQRFIVQRGMHALTVLAMSFSDLLLVRMKREALHCRGTDLLLDMKLLLNYRYTKMRNEFAPDVEKRTRARQAYLKSVSREAENALRLMPEMQTHLEGVLKAAEILSTVVPPESVSPVTISDEILSSTTRKALESVRESMANVFAEDMKQSKKIAFFQDLEEETSAAALDLRKKMVKETRVLEALKIVACCLKLRKLERDMEFSEGSLTAMHTKLKISGEKCRIVALYFKNRYISEGRLAASASIQVGNGVTDVPFRLDSRVVETM</sequence>
<keyword evidence="2" id="KW-1185">Reference proteome</keyword>
<dbReference type="AlphaFoldDB" id="A0A7R9GH31"/>
<name>A0A7R9GH31_9CRUS</name>